<evidence type="ECO:0000313" key="14">
    <source>
        <dbReference type="EMBL" id="CAF3036246.1"/>
    </source>
</evidence>
<evidence type="ECO:0000256" key="11">
    <source>
        <dbReference type="ARBA" id="ARBA00023180"/>
    </source>
</evidence>
<dbReference type="PANTHER" id="PTHR46059:SF1">
    <property type="entry name" value="BETA-GALACTOSIDE ALPHA-2,6-SIALYLTRANSFERASE"/>
    <property type="match status" value="1"/>
</dbReference>
<dbReference type="PANTHER" id="PTHR46059">
    <property type="entry name" value="BETA-GALACTOSIDE ALPHA-2,6-SIALYLTRANSFERASE"/>
    <property type="match status" value="1"/>
</dbReference>
<evidence type="ECO:0000256" key="2">
    <source>
        <dbReference type="ARBA" id="ARBA00006003"/>
    </source>
</evidence>
<keyword evidence="10" id="KW-1015">Disulfide bond</keyword>
<protein>
    <recommendedName>
        <fullName evidence="13">beta-galactoside alpha-(2,6)-sialyltransferase</fullName>
        <ecNumber evidence="13">2.4.3.1</ecNumber>
    </recommendedName>
</protein>
<keyword evidence="11" id="KW-0325">Glycoprotein</keyword>
<proteinExistence type="inferred from homology"/>
<comment type="catalytic activity">
    <reaction evidence="12">
        <text>a beta-D-galactoside + CMP-N-acetyl-beta-neuraminate = an N-acetyl-alpha-neuraminyl-(2-&gt;6)-beta-D-galactosyl derivative + CMP + H(+)</text>
        <dbReference type="Rhea" id="RHEA:52104"/>
        <dbReference type="ChEBI" id="CHEBI:15378"/>
        <dbReference type="ChEBI" id="CHEBI:28034"/>
        <dbReference type="ChEBI" id="CHEBI:57812"/>
        <dbReference type="ChEBI" id="CHEBI:60377"/>
        <dbReference type="ChEBI" id="CHEBI:136398"/>
        <dbReference type="EC" id="2.4.3.1"/>
    </reaction>
</comment>
<dbReference type="GO" id="GO:0032580">
    <property type="term" value="C:Golgi cisterna membrane"/>
    <property type="evidence" value="ECO:0007669"/>
    <property type="project" value="UniProtKB-SubCell"/>
</dbReference>
<dbReference type="EMBL" id="HG994588">
    <property type="protein sequence ID" value="CAF3036246.1"/>
    <property type="molecule type" value="Genomic_DNA"/>
</dbReference>
<dbReference type="Proteomes" id="UP000675881">
    <property type="component" value="Chromosome 9"/>
</dbReference>
<comment type="subcellular location">
    <subcellularLocation>
        <location evidence="1">Golgi apparatus</location>
        <location evidence="1">Golgi stack membrane</location>
        <topology evidence="1">Single-pass type II membrane protein</topology>
    </subcellularLocation>
</comment>
<keyword evidence="15" id="KW-1185">Reference proteome</keyword>
<comment type="similarity">
    <text evidence="2">Belongs to the glycosyltransferase 29 family.</text>
</comment>
<dbReference type="InterPro" id="IPR001675">
    <property type="entry name" value="Glyco_trans_29"/>
</dbReference>
<evidence type="ECO:0000256" key="1">
    <source>
        <dbReference type="ARBA" id="ARBA00004447"/>
    </source>
</evidence>
<evidence type="ECO:0000313" key="15">
    <source>
        <dbReference type="Proteomes" id="UP000675881"/>
    </source>
</evidence>
<dbReference type="GO" id="GO:0097503">
    <property type="term" value="P:sialylation"/>
    <property type="evidence" value="ECO:0007669"/>
    <property type="project" value="TreeGrafter"/>
</dbReference>
<keyword evidence="3 14" id="KW-0328">Glycosyltransferase</keyword>
<evidence type="ECO:0000256" key="8">
    <source>
        <dbReference type="ARBA" id="ARBA00023034"/>
    </source>
</evidence>
<dbReference type="Pfam" id="PF00777">
    <property type="entry name" value="Glyco_transf_29"/>
    <property type="match status" value="1"/>
</dbReference>
<dbReference type="PIRSF" id="PIRSF005557">
    <property type="entry name" value="Sialyl_trans"/>
    <property type="match status" value="1"/>
</dbReference>
<dbReference type="EC" id="2.4.3.1" evidence="13"/>
<evidence type="ECO:0000256" key="5">
    <source>
        <dbReference type="ARBA" id="ARBA00022692"/>
    </source>
</evidence>
<dbReference type="AlphaFoldDB" id="A0A7R8HEY4"/>
<evidence type="ECO:0000256" key="9">
    <source>
        <dbReference type="ARBA" id="ARBA00023136"/>
    </source>
</evidence>
<keyword evidence="8" id="KW-0333">Golgi apparatus</keyword>
<dbReference type="GO" id="GO:0003835">
    <property type="term" value="F:beta-galactoside alpha-2,6-sialyltransferase activity"/>
    <property type="evidence" value="ECO:0007669"/>
    <property type="project" value="UniProtKB-EC"/>
</dbReference>
<keyword evidence="6" id="KW-0735">Signal-anchor</keyword>
<reference evidence="14" key="1">
    <citation type="submission" date="2021-02" db="EMBL/GenBank/DDBJ databases">
        <authorList>
            <person name="Bekaert M."/>
        </authorList>
    </citation>
    <scope>NUCLEOTIDE SEQUENCE</scope>
    <source>
        <strain evidence="14">IoA-00</strain>
    </source>
</reference>
<organism evidence="14 15">
    <name type="scientific">Lepeophtheirus salmonis</name>
    <name type="common">Salmon louse</name>
    <name type="synonym">Caligus salmonis</name>
    <dbReference type="NCBI Taxonomy" id="72036"/>
    <lineage>
        <taxon>Eukaryota</taxon>
        <taxon>Metazoa</taxon>
        <taxon>Ecdysozoa</taxon>
        <taxon>Arthropoda</taxon>
        <taxon>Crustacea</taxon>
        <taxon>Multicrustacea</taxon>
        <taxon>Hexanauplia</taxon>
        <taxon>Copepoda</taxon>
        <taxon>Siphonostomatoida</taxon>
        <taxon>Caligidae</taxon>
        <taxon>Lepeophtheirus</taxon>
    </lineage>
</organism>
<evidence type="ECO:0000256" key="12">
    <source>
        <dbReference type="ARBA" id="ARBA00034249"/>
    </source>
</evidence>
<name>A0A7R8HEY4_LEPSM</name>
<dbReference type="InterPro" id="IPR038578">
    <property type="entry name" value="GT29-like_sf"/>
</dbReference>
<keyword evidence="4 14" id="KW-0808">Transferase</keyword>
<evidence type="ECO:0000256" key="10">
    <source>
        <dbReference type="ARBA" id="ARBA00023157"/>
    </source>
</evidence>
<dbReference type="InterPro" id="IPR012163">
    <property type="entry name" value="Sialyl_trans"/>
</dbReference>
<keyword evidence="9" id="KW-0472">Membrane</keyword>
<dbReference type="OrthoDB" id="10264956at2759"/>
<evidence type="ECO:0000256" key="6">
    <source>
        <dbReference type="ARBA" id="ARBA00022968"/>
    </source>
</evidence>
<keyword evidence="5" id="KW-0812">Transmembrane</keyword>
<keyword evidence="7" id="KW-1133">Transmembrane helix</keyword>
<evidence type="ECO:0000256" key="4">
    <source>
        <dbReference type="ARBA" id="ARBA00022679"/>
    </source>
</evidence>
<evidence type="ECO:0000256" key="3">
    <source>
        <dbReference type="ARBA" id="ARBA00022676"/>
    </source>
</evidence>
<gene>
    <name evidence="14" type="ORF">LSAA_14950</name>
</gene>
<evidence type="ECO:0000256" key="13">
    <source>
        <dbReference type="ARBA" id="ARBA00034329"/>
    </source>
</evidence>
<evidence type="ECO:0000256" key="7">
    <source>
        <dbReference type="ARBA" id="ARBA00022989"/>
    </source>
</evidence>
<accession>A0A7R8HEY4</accession>
<dbReference type="Gene3D" id="3.90.1480.20">
    <property type="entry name" value="Glycosyl transferase family 29"/>
    <property type="match status" value="2"/>
</dbReference>
<sequence length="303" mass="34918">MNFLGYIGFMFFLVLSYLFISWCTFWQVVSKAEDDTDIYSSRSTVQMNDDELKSKLEAKVGEEESEEMRRIKAFENKVISNLRQTVMDNGKKILAGDFENKFQVEFKGWREPPLNISQSPSELLYQFFRPSPFLSNKAYNSCAVVTNSGSLINSGHGTFIDSHDLIIRFNDGPTSGFEKDVVLVWDPTNYRASVSECLWSIWDWLQSHSKWPMVPHPTTSGFLGLAIAIQHCRIVRSFEYIPSLRYSNKCHYHGIQTETGKTCTYEAWYPVSTEKLMALALNIGKKKEIYSEGFLNHSRIRRA</sequence>